<evidence type="ECO:0000313" key="1">
    <source>
        <dbReference type="EMBL" id="KAJ8887539.1"/>
    </source>
</evidence>
<organism evidence="1 2">
    <name type="scientific">Dryococelus australis</name>
    <dbReference type="NCBI Taxonomy" id="614101"/>
    <lineage>
        <taxon>Eukaryota</taxon>
        <taxon>Metazoa</taxon>
        <taxon>Ecdysozoa</taxon>
        <taxon>Arthropoda</taxon>
        <taxon>Hexapoda</taxon>
        <taxon>Insecta</taxon>
        <taxon>Pterygota</taxon>
        <taxon>Neoptera</taxon>
        <taxon>Polyneoptera</taxon>
        <taxon>Phasmatodea</taxon>
        <taxon>Verophasmatodea</taxon>
        <taxon>Anareolatae</taxon>
        <taxon>Phasmatidae</taxon>
        <taxon>Eurycanthinae</taxon>
        <taxon>Dryococelus</taxon>
    </lineage>
</organism>
<protein>
    <submittedName>
        <fullName evidence="1">Uncharacterized protein</fullName>
    </submittedName>
</protein>
<dbReference type="EMBL" id="JARBHB010000004">
    <property type="protein sequence ID" value="KAJ8887539.1"/>
    <property type="molecule type" value="Genomic_DNA"/>
</dbReference>
<gene>
    <name evidence="1" type="ORF">PR048_013755</name>
</gene>
<dbReference type="Proteomes" id="UP001159363">
    <property type="component" value="Chromosome X"/>
</dbReference>
<evidence type="ECO:0000313" key="2">
    <source>
        <dbReference type="Proteomes" id="UP001159363"/>
    </source>
</evidence>
<comment type="caution">
    <text evidence="1">The sequence shown here is derived from an EMBL/GenBank/DDBJ whole genome shotgun (WGS) entry which is preliminary data.</text>
</comment>
<keyword evidence="2" id="KW-1185">Reference proteome</keyword>
<accession>A0ABQ9HT35</accession>
<sequence length="123" mass="14022">MAVDRHNQAMDDIVEVATDCAKSRHRGTQDNLFPGYCSNERGNVLVFSDLLHATTTFEHAIAMVDIGEMFSKGLLSHQQQIQFLYCIGSYLKKMKDHILRRFQTVQFSDPECTAHANQFGRNI</sequence>
<name>A0ABQ9HT35_9NEOP</name>
<proteinExistence type="predicted"/>
<reference evidence="1 2" key="1">
    <citation type="submission" date="2023-02" db="EMBL/GenBank/DDBJ databases">
        <title>LHISI_Scaffold_Assembly.</title>
        <authorList>
            <person name="Stuart O.P."/>
            <person name="Cleave R."/>
            <person name="Magrath M.J.L."/>
            <person name="Mikheyev A.S."/>
        </authorList>
    </citation>
    <scope>NUCLEOTIDE SEQUENCE [LARGE SCALE GENOMIC DNA]</scope>
    <source>
        <strain evidence="1">Daus_M_001</strain>
        <tissue evidence="1">Leg muscle</tissue>
    </source>
</reference>